<comment type="similarity">
    <text evidence="1 7">Belongs to the FGGY kinase family.</text>
</comment>
<dbReference type="NCBIfam" id="NF000756">
    <property type="entry name" value="PRK00047.1"/>
    <property type="match status" value="1"/>
</dbReference>
<dbReference type="OrthoDB" id="9805576at2"/>
<dbReference type="Proteomes" id="UP000461768">
    <property type="component" value="Unassembled WGS sequence"/>
</dbReference>
<keyword evidence="4 7" id="KW-0418">Kinase</keyword>
<keyword evidence="11" id="KW-1185">Reference proteome</keyword>
<keyword evidence="2 7" id="KW-0808">Transferase</keyword>
<dbReference type="PROSITE" id="PS00933">
    <property type="entry name" value="FGGY_KINASES_1"/>
    <property type="match status" value="1"/>
</dbReference>
<dbReference type="GO" id="GO:0004370">
    <property type="term" value="F:glycerol kinase activity"/>
    <property type="evidence" value="ECO:0007669"/>
    <property type="project" value="TreeGrafter"/>
</dbReference>
<dbReference type="InterPro" id="IPR018485">
    <property type="entry name" value="FGGY_C"/>
</dbReference>
<evidence type="ECO:0000313" key="10">
    <source>
        <dbReference type="EMBL" id="KAB1436603.1"/>
    </source>
</evidence>
<evidence type="ECO:0000256" key="1">
    <source>
        <dbReference type="ARBA" id="ARBA00009156"/>
    </source>
</evidence>
<evidence type="ECO:0000256" key="2">
    <source>
        <dbReference type="ARBA" id="ARBA00022679"/>
    </source>
</evidence>
<keyword evidence="3" id="KW-0547">Nucleotide-binding</keyword>
<reference evidence="10 11" key="1">
    <citation type="submission" date="2019-09" db="EMBL/GenBank/DDBJ databases">
        <authorList>
            <person name="Valk L.C."/>
        </authorList>
    </citation>
    <scope>NUCLEOTIDE SEQUENCE [LARGE SCALE GENOMIC DNA]</scope>
    <source>
        <strain evidence="10">GalUA</strain>
    </source>
</reference>
<evidence type="ECO:0000259" key="9">
    <source>
        <dbReference type="Pfam" id="PF02782"/>
    </source>
</evidence>
<comment type="caution">
    <text evidence="10">The sequence shown here is derived from an EMBL/GenBank/DDBJ whole genome shotgun (WGS) entry which is preliminary data.</text>
</comment>
<keyword evidence="5" id="KW-0067">ATP-binding</keyword>
<evidence type="ECO:0000313" key="11">
    <source>
        <dbReference type="Proteomes" id="UP000461768"/>
    </source>
</evidence>
<dbReference type="InterPro" id="IPR018484">
    <property type="entry name" value="FGGY_N"/>
</dbReference>
<dbReference type="SUPFAM" id="SSF53067">
    <property type="entry name" value="Actin-like ATPase domain"/>
    <property type="match status" value="2"/>
</dbReference>
<dbReference type="InterPro" id="IPR000577">
    <property type="entry name" value="Carb_kinase_FGGY"/>
</dbReference>
<gene>
    <name evidence="10" type="primary">glpK</name>
    <name evidence="10" type="ORF">F7O84_14685</name>
</gene>
<dbReference type="Pfam" id="PF00370">
    <property type="entry name" value="FGGY_N"/>
    <property type="match status" value="1"/>
</dbReference>
<organism evidence="10 11">
    <name type="scientific">Candidatus Galacturonatibacter soehngenii</name>
    <dbReference type="NCBI Taxonomy" id="2307010"/>
    <lineage>
        <taxon>Bacteria</taxon>
        <taxon>Bacillati</taxon>
        <taxon>Bacillota</taxon>
        <taxon>Clostridia</taxon>
        <taxon>Lachnospirales</taxon>
        <taxon>Lachnospiraceae</taxon>
        <taxon>Candidatus Galacturonatibacter</taxon>
    </lineage>
</organism>
<dbReference type="GO" id="GO:0006071">
    <property type="term" value="P:glycerol metabolic process"/>
    <property type="evidence" value="ECO:0007669"/>
    <property type="project" value="TreeGrafter"/>
</dbReference>
<dbReference type="InterPro" id="IPR043129">
    <property type="entry name" value="ATPase_NBD"/>
</dbReference>
<dbReference type="Gene3D" id="3.30.420.40">
    <property type="match status" value="2"/>
</dbReference>
<dbReference type="InterPro" id="IPR018483">
    <property type="entry name" value="Carb_kinase_FGGY_CS"/>
</dbReference>
<dbReference type="PROSITE" id="PS00445">
    <property type="entry name" value="FGGY_KINASES_2"/>
    <property type="match status" value="1"/>
</dbReference>
<feature type="domain" description="Carbohydrate kinase FGGY C-terminal" evidence="9">
    <location>
        <begin position="251"/>
        <end position="439"/>
    </location>
</feature>
<dbReference type="EMBL" id="WAGX01000006">
    <property type="protein sequence ID" value="KAB1436603.1"/>
    <property type="molecule type" value="Genomic_DNA"/>
</dbReference>
<dbReference type="PIRSF" id="PIRSF000538">
    <property type="entry name" value="GlpK"/>
    <property type="match status" value="1"/>
</dbReference>
<evidence type="ECO:0000256" key="7">
    <source>
        <dbReference type="RuleBase" id="RU003733"/>
    </source>
</evidence>
<evidence type="ECO:0000259" key="8">
    <source>
        <dbReference type="Pfam" id="PF00370"/>
    </source>
</evidence>
<dbReference type="AlphaFoldDB" id="A0A7V7QIQ9"/>
<accession>A0A7V7QIQ9</accession>
<evidence type="ECO:0000256" key="5">
    <source>
        <dbReference type="ARBA" id="ARBA00022840"/>
    </source>
</evidence>
<dbReference type="RefSeq" id="WP_151146947.1">
    <property type="nucleotide sequence ID" value="NZ_WAGX01000006.1"/>
</dbReference>
<name>A0A7V7QIQ9_9FIRM</name>
<feature type="domain" description="Carbohydrate kinase FGGY N-terminal" evidence="8">
    <location>
        <begin position="3"/>
        <end position="241"/>
    </location>
</feature>
<evidence type="ECO:0000256" key="6">
    <source>
        <dbReference type="ARBA" id="ARBA00043149"/>
    </source>
</evidence>
<dbReference type="CDD" id="cd07769">
    <property type="entry name" value="ASKHA_NBD_FGGY_GK"/>
    <property type="match status" value="1"/>
</dbReference>
<protein>
    <recommendedName>
        <fullName evidence="6">ATP:glycerol 3-phosphotransferase</fullName>
    </recommendedName>
</protein>
<dbReference type="PANTHER" id="PTHR10196:SF69">
    <property type="entry name" value="GLYCEROL KINASE"/>
    <property type="match status" value="1"/>
</dbReference>
<dbReference type="GO" id="GO:0005524">
    <property type="term" value="F:ATP binding"/>
    <property type="evidence" value="ECO:0007669"/>
    <property type="project" value="UniProtKB-KW"/>
</dbReference>
<dbReference type="GO" id="GO:0005829">
    <property type="term" value="C:cytosol"/>
    <property type="evidence" value="ECO:0007669"/>
    <property type="project" value="TreeGrafter"/>
</dbReference>
<reference evidence="10 11" key="2">
    <citation type="submission" date="2020-02" db="EMBL/GenBank/DDBJ databases">
        <title>Candidatus Galacturonibacter soehngenii shows hetero-acetogenic catabolism of galacturonic acid but lacks a canonical carbon monoxide dehydrogenase/acetyl-CoA synthase complex.</title>
        <authorList>
            <person name="Diender M."/>
            <person name="Stouten G.R."/>
            <person name="Petersen J.F."/>
            <person name="Nielsen P.H."/>
            <person name="Dueholm M.S."/>
            <person name="Pronk J.T."/>
            <person name="Van Loosdrecht M.C.M."/>
        </authorList>
    </citation>
    <scope>NUCLEOTIDE SEQUENCE [LARGE SCALE GENOMIC DNA]</scope>
    <source>
        <strain evidence="10">GalUA</strain>
    </source>
</reference>
<proteinExistence type="inferred from homology"/>
<evidence type="ECO:0000256" key="3">
    <source>
        <dbReference type="ARBA" id="ARBA00022741"/>
    </source>
</evidence>
<dbReference type="Pfam" id="PF02782">
    <property type="entry name" value="FGGY_C"/>
    <property type="match status" value="1"/>
</dbReference>
<dbReference type="PANTHER" id="PTHR10196">
    <property type="entry name" value="SUGAR KINASE"/>
    <property type="match status" value="1"/>
</dbReference>
<evidence type="ECO:0000256" key="4">
    <source>
        <dbReference type="ARBA" id="ARBA00022777"/>
    </source>
</evidence>
<sequence length="484" mass="54123">MNYIIGIDQSTQGTKTIVFDETGKIIEKAYLPHKQHINELGYVSHDIEEIYTHVVKTVEIAVKNAAIKKEDIVAIGISNQRESTAIWDKSGKALHQSVVWQCARASKIAEERREYAALVLDKTGLPLSPYFPASKMRWLLEHCKIENEVFMGTMDSYLVYRLTGGECFKTDYTNASRTQLFNIHTLTWDEELLKIFDIPRVVLPSVCDSDSNFGETDLNGFLNKKIPIHCVMGDSHAALFGQGCHKTNTVKATYGTGSSIMMNTGAECKKSSYGLASSIAWSRNGKVSYVLEGNINYTGAVIAWLQNDLGFIKDTSEIEDYIISANEHDTTIVVPAFTGLSAPHWINDAKAMICGMTRTTKKAEIIKASVESIAFQIQDVISAMEKDSQGKIKEMRVDGGPTRNKYLMQFQSDIGNLPVEASNTEELSAIGVAYMAGIALGLYKENKVFHNLSYQSYMPKMSQDEREEKMKRWEKAVNMLQTFS</sequence>